<evidence type="ECO:0000259" key="1">
    <source>
        <dbReference type="Pfam" id="PF10546"/>
    </source>
</evidence>
<protein>
    <submittedName>
        <fullName evidence="2">P63C domain-containing protein</fullName>
    </submittedName>
</protein>
<accession>A0AA42CMK3</accession>
<dbReference type="Pfam" id="PF10546">
    <property type="entry name" value="P63C"/>
    <property type="match status" value="1"/>
</dbReference>
<evidence type="ECO:0000313" key="3">
    <source>
        <dbReference type="Proteomes" id="UP001165667"/>
    </source>
</evidence>
<keyword evidence="3" id="KW-1185">Reference proteome</keyword>
<gene>
    <name evidence="2" type="ORF">M8523_32510</name>
</gene>
<sequence length="347" mass="38361">MVFKLKLNGSKQSKGGRARAEALTPEKRQEIARAAAVAKHAKAQMTAAVGMPKAVSQGSLPIGDTTIDVYVLEDRRRLIHKRGIARALGLRSAGGNAFMKTISRKGLGSAISPELLTKIENPIEFIPLNGDPAHGYPAEVFIEVCDAIMSAARTGKLAQSQHFLGIQAEFIVRSAAKIGIIGLIDEATGFIADKRREEYRDLWTQFIRDECRAYEAEFPEKFFDSIYRLYGLKRKDPKSFRHPQFFGKFIRKYVYAPLANSKGAILEELDAKNPVVYANGGRRYKMFQFLSDEIGMPAVKGHLWQVVGIAASSSDKAAYDRAFYRAFPEALPLGSQGNLLDGLDDEA</sequence>
<dbReference type="RefSeq" id="WP_282589008.1">
    <property type="nucleotide sequence ID" value="NZ_JAMOIM010000057.1"/>
</dbReference>
<dbReference type="Proteomes" id="UP001165667">
    <property type="component" value="Unassembled WGS sequence"/>
</dbReference>
<name>A0AA42CMK3_9HYPH</name>
<proteinExistence type="predicted"/>
<dbReference type="AlphaFoldDB" id="A0AA42CMK3"/>
<dbReference type="EMBL" id="JAMOIM010000057">
    <property type="protein sequence ID" value="MCW6512633.1"/>
    <property type="molecule type" value="Genomic_DNA"/>
</dbReference>
<reference evidence="2" key="1">
    <citation type="submission" date="2022-05" db="EMBL/GenBank/DDBJ databases">
        <authorList>
            <person name="Pankratov T."/>
        </authorList>
    </citation>
    <scope>NUCLEOTIDE SEQUENCE</scope>
    <source>
        <strain evidence="2">BP6-180914</strain>
    </source>
</reference>
<comment type="caution">
    <text evidence="2">The sequence shown here is derived from an EMBL/GenBank/DDBJ whole genome shotgun (WGS) entry which is preliminary data.</text>
</comment>
<organism evidence="2 3">
    <name type="scientific">Lichenifustis flavocetrariae</name>
    <dbReference type="NCBI Taxonomy" id="2949735"/>
    <lineage>
        <taxon>Bacteria</taxon>
        <taxon>Pseudomonadati</taxon>
        <taxon>Pseudomonadota</taxon>
        <taxon>Alphaproteobacteria</taxon>
        <taxon>Hyphomicrobiales</taxon>
        <taxon>Lichenihabitantaceae</taxon>
        <taxon>Lichenifustis</taxon>
    </lineage>
</organism>
<evidence type="ECO:0000313" key="2">
    <source>
        <dbReference type="EMBL" id="MCW6512633.1"/>
    </source>
</evidence>
<feature type="domain" description="Bacteriophage Mx8 p63 C-terminal" evidence="1">
    <location>
        <begin position="204"/>
        <end position="297"/>
    </location>
</feature>
<dbReference type="InterPro" id="IPR018874">
    <property type="entry name" value="Phage_Mx8_p63_C"/>
</dbReference>